<feature type="domain" description="Bacterial alpha-2-macroglobulin MG10" evidence="1">
    <location>
        <begin position="524"/>
        <end position="648"/>
    </location>
</feature>
<evidence type="ECO:0000313" key="3">
    <source>
        <dbReference type="Proteomes" id="UP000321083"/>
    </source>
</evidence>
<feature type="non-terminal residue" evidence="2">
    <location>
        <position position="1"/>
    </location>
</feature>
<protein>
    <submittedName>
        <fullName evidence="2">Peptidase inhibitor I39</fullName>
    </submittedName>
</protein>
<accession>A0A5C6M7C9</accession>
<dbReference type="SUPFAM" id="SSF48239">
    <property type="entry name" value="Terpenoid cyclases/Protein prenyltransferases"/>
    <property type="match status" value="1"/>
</dbReference>
<organism evidence="2 3">
    <name type="scientific">Planctomyces bekefii</name>
    <dbReference type="NCBI Taxonomy" id="1653850"/>
    <lineage>
        <taxon>Bacteria</taxon>
        <taxon>Pseudomonadati</taxon>
        <taxon>Planctomycetota</taxon>
        <taxon>Planctomycetia</taxon>
        <taxon>Planctomycetales</taxon>
        <taxon>Planctomycetaceae</taxon>
        <taxon>Planctomyces</taxon>
    </lineage>
</organism>
<dbReference type="GO" id="GO:0004866">
    <property type="term" value="F:endopeptidase inhibitor activity"/>
    <property type="evidence" value="ECO:0007669"/>
    <property type="project" value="TreeGrafter"/>
</dbReference>
<dbReference type="PANTHER" id="PTHR40094:SF1">
    <property type="entry name" value="UBIQUITIN DOMAIN-CONTAINING PROTEIN"/>
    <property type="match status" value="1"/>
</dbReference>
<dbReference type="AlphaFoldDB" id="A0A5C6M7C9"/>
<dbReference type="InterPro" id="IPR041246">
    <property type="entry name" value="Bact_MG10"/>
</dbReference>
<dbReference type="InterPro" id="IPR051802">
    <property type="entry name" value="YfhM-like"/>
</dbReference>
<proteinExistence type="predicted"/>
<keyword evidence="3" id="KW-1185">Reference proteome</keyword>
<evidence type="ECO:0000313" key="2">
    <source>
        <dbReference type="EMBL" id="TWW08951.1"/>
    </source>
</evidence>
<dbReference type="InterPro" id="IPR008930">
    <property type="entry name" value="Terpenoid_cyclase/PrenylTrfase"/>
</dbReference>
<evidence type="ECO:0000259" key="1">
    <source>
        <dbReference type="Pfam" id="PF17973"/>
    </source>
</evidence>
<name>A0A5C6M7C9_9PLAN</name>
<dbReference type="EMBL" id="SRHE01000441">
    <property type="protein sequence ID" value="TWW08951.1"/>
    <property type="molecule type" value="Genomic_DNA"/>
</dbReference>
<sequence length="662" mass="73777">DGQKDLARTFTVEGGKESVHTFSLKVPESLFDAVVKVTAHAAELSDVEVNRLPILPTRFHLTQSRFVSLQGSTEKSMQFEELLQRNDPLRSHERLSIRAEGNLLLGVLDALPYLAEFPYDCVEVILNRYLSAAIVASVFKEAPELKSFAKASAQRKTPLKPWDSNDPNRSMKLEETPWLLNAEGVADSDRGNLKMINVLEAESLRIAESQALTRLQKLQLASGGFPWFPGGPASHFMSLYVLGGFSRALEFGVQVPTGLIERTWDFVLAKLDSEISPCLEKETCLDFLVLLNFVASSFDDHLKSGALKSSHGLAPEMRTKILNFSFGQWRKLPPRLKAYLALTLKRSGRDQDAWTVFSSVLDSAKSSAELGTYWAPEDRSWLWYNDTIESHAFAIRTLLELKPDDGRLAGLVQWLFLNKKLNHWKSTRATAEVLYSLIHYLKSGHKSLVSEEVIAFEVGEQKVSTTLGGKAPVSVFTKFFGPAEIKPEMGKIIVRKKGEGLSFASATWSFSTPTPPTSEQGDFFRVNKSYFRRELKGKEMVLTRLKDGVPLKVGDQIEVQVSISSKHAAEYVHLRDPRPAGFEPEVPTSGFRSQLGLGWYEEIRDSGTNFFFESLPVGEFTMKYRLRATMAGRFVAGPATLQSLYAPEFSAYSAASAVVIAP</sequence>
<dbReference type="Proteomes" id="UP000321083">
    <property type="component" value="Unassembled WGS sequence"/>
</dbReference>
<reference evidence="2 3" key="2">
    <citation type="submission" date="2019-08" db="EMBL/GenBank/DDBJ databases">
        <authorList>
            <person name="Henke P."/>
        </authorList>
    </citation>
    <scope>NUCLEOTIDE SEQUENCE [LARGE SCALE GENOMIC DNA]</scope>
    <source>
        <strain evidence="2">Phe10_nw2017</strain>
    </source>
</reference>
<dbReference type="PANTHER" id="PTHR40094">
    <property type="entry name" value="ALPHA-2-MACROGLOBULIN HOMOLOG"/>
    <property type="match status" value="1"/>
</dbReference>
<dbReference type="Pfam" id="PF17973">
    <property type="entry name" value="bMG10"/>
    <property type="match status" value="1"/>
</dbReference>
<gene>
    <name evidence="2" type="ORF">E3A20_19210</name>
</gene>
<dbReference type="Gene3D" id="1.50.10.20">
    <property type="match status" value="1"/>
</dbReference>
<reference evidence="2 3" key="1">
    <citation type="submission" date="2019-08" db="EMBL/GenBank/DDBJ databases">
        <title>100 year-old enigma solved: identification of Planctomyces bekefii, the type genus and species of the phylum Planctomycetes.</title>
        <authorList>
            <person name="Svetlana D.N."/>
            <person name="Overmann J."/>
        </authorList>
    </citation>
    <scope>NUCLEOTIDE SEQUENCE [LARGE SCALE GENOMIC DNA]</scope>
    <source>
        <strain evidence="2">Phe10_nw2017</strain>
    </source>
</reference>
<comment type="caution">
    <text evidence="2">The sequence shown here is derived from an EMBL/GenBank/DDBJ whole genome shotgun (WGS) entry which is preliminary data.</text>
</comment>